<evidence type="ECO:0008006" key="3">
    <source>
        <dbReference type="Google" id="ProtNLM"/>
    </source>
</evidence>
<accession>A0A1A7WG55</accession>
<protein>
    <recommendedName>
        <fullName evidence="3">Secreted protein</fullName>
    </recommendedName>
</protein>
<feature type="non-terminal residue" evidence="2">
    <location>
        <position position="182"/>
    </location>
</feature>
<feature type="chain" id="PRO_5008362245" description="Secreted protein" evidence="1">
    <location>
        <begin position="20"/>
        <end position="182"/>
    </location>
</feature>
<dbReference type="EMBL" id="HADW01003305">
    <property type="protein sequence ID" value="SBP04705.1"/>
    <property type="molecule type" value="Transcribed_RNA"/>
</dbReference>
<evidence type="ECO:0000313" key="2">
    <source>
        <dbReference type="EMBL" id="SBP04705.1"/>
    </source>
</evidence>
<proteinExistence type="predicted"/>
<name>A0A1A7WG55_9TELE</name>
<gene>
    <name evidence="2" type="primary">Nfu_g_1_006975</name>
</gene>
<keyword evidence="1" id="KW-0732">Signal</keyword>
<reference evidence="2" key="1">
    <citation type="submission" date="2016-05" db="EMBL/GenBank/DDBJ databases">
        <authorList>
            <person name="Lavstsen T."/>
            <person name="Jespersen J.S."/>
        </authorList>
    </citation>
    <scope>NUCLEOTIDE SEQUENCE</scope>
    <source>
        <tissue evidence="2">Brain</tissue>
    </source>
</reference>
<reference evidence="2" key="2">
    <citation type="submission" date="2016-06" db="EMBL/GenBank/DDBJ databases">
        <title>The genome of a short-lived fish provides insights into sex chromosome evolution and the genetic control of aging.</title>
        <authorList>
            <person name="Reichwald K."/>
            <person name="Felder M."/>
            <person name="Petzold A."/>
            <person name="Koch P."/>
            <person name="Groth M."/>
            <person name="Platzer M."/>
        </authorList>
    </citation>
    <scope>NUCLEOTIDE SEQUENCE</scope>
    <source>
        <tissue evidence="2">Brain</tissue>
    </source>
</reference>
<dbReference type="AlphaFoldDB" id="A0A1A7WG55"/>
<feature type="non-terminal residue" evidence="2">
    <location>
        <position position="1"/>
    </location>
</feature>
<sequence length="182" mass="19822">LSFRVNVQAFLAAVIFSEAVSVQLQTQPLAARFAHPGSASFAQSAPLPPLTCPLCFVHPFSAVAGDGYVAFSGGHWRVFIYSKQLCTQLLLKLLTCHGLLLMLVADMFVDNVAVGDRNIQAVLKHCHRPSPCSSVHSVCLQHLIRGVHSTHVLIVFPHTRGSWNGHSATLSIRFLPTQDSFP</sequence>
<evidence type="ECO:0000256" key="1">
    <source>
        <dbReference type="SAM" id="SignalP"/>
    </source>
</evidence>
<feature type="signal peptide" evidence="1">
    <location>
        <begin position="1"/>
        <end position="19"/>
    </location>
</feature>
<organism evidence="2">
    <name type="scientific">Iconisemion striatum</name>
    <dbReference type="NCBI Taxonomy" id="60296"/>
    <lineage>
        <taxon>Eukaryota</taxon>
        <taxon>Metazoa</taxon>
        <taxon>Chordata</taxon>
        <taxon>Craniata</taxon>
        <taxon>Vertebrata</taxon>
        <taxon>Euteleostomi</taxon>
        <taxon>Actinopterygii</taxon>
        <taxon>Neopterygii</taxon>
        <taxon>Teleostei</taxon>
        <taxon>Neoteleostei</taxon>
        <taxon>Acanthomorphata</taxon>
        <taxon>Ovalentaria</taxon>
        <taxon>Atherinomorphae</taxon>
        <taxon>Cyprinodontiformes</taxon>
        <taxon>Nothobranchiidae</taxon>
        <taxon>Iconisemion</taxon>
    </lineage>
</organism>